<dbReference type="SUPFAM" id="SSF116960">
    <property type="entry name" value="YfbU-like"/>
    <property type="match status" value="1"/>
</dbReference>
<evidence type="ECO:0000313" key="1">
    <source>
        <dbReference type="EMBL" id="KAA9325499.1"/>
    </source>
</evidence>
<sequence length="99" mass="11733">MQKISAWFGRRCSGLSGDRPGRYKLQFKGFDQNNDKHYWYAKFIIKDKGLYDEHENAYLNSHDSSTIDAYRRMLKVFNSSLDNYRLPKDALKKIAEVVY</sequence>
<dbReference type="EMBL" id="VTWT01000012">
    <property type="protein sequence ID" value="KAA9325499.1"/>
    <property type="molecule type" value="Genomic_DNA"/>
</dbReference>
<dbReference type="InterPro" id="IPR005587">
    <property type="entry name" value="UPF0304_YfbU"/>
</dbReference>
<protein>
    <submittedName>
        <fullName evidence="1">Uncharacterized protein</fullName>
    </submittedName>
</protein>
<dbReference type="InterPro" id="IPR023146">
    <property type="entry name" value="YfbU_alpha-helical_sf"/>
</dbReference>
<dbReference type="Pfam" id="PF03887">
    <property type="entry name" value="YfbU"/>
    <property type="match status" value="1"/>
</dbReference>
<proteinExistence type="predicted"/>
<dbReference type="Gene3D" id="1.10.3190.10">
    <property type="entry name" value="yfbu gene product, domain 2"/>
    <property type="match status" value="1"/>
</dbReference>
<gene>
    <name evidence="1" type="ORF">F0P94_17550</name>
</gene>
<dbReference type="AlphaFoldDB" id="A0A5N1IJQ3"/>
<evidence type="ECO:0000313" key="2">
    <source>
        <dbReference type="Proteomes" id="UP000326570"/>
    </source>
</evidence>
<comment type="caution">
    <text evidence="1">The sequence shown here is derived from an EMBL/GenBank/DDBJ whole genome shotgun (WGS) entry which is preliminary data.</text>
</comment>
<dbReference type="Proteomes" id="UP000326570">
    <property type="component" value="Unassembled WGS sequence"/>
</dbReference>
<accession>A0A5N1IJQ3</accession>
<organism evidence="1 2">
    <name type="scientific">Adhaeribacter soli</name>
    <dbReference type="NCBI Taxonomy" id="2607655"/>
    <lineage>
        <taxon>Bacteria</taxon>
        <taxon>Pseudomonadati</taxon>
        <taxon>Bacteroidota</taxon>
        <taxon>Cytophagia</taxon>
        <taxon>Cytophagales</taxon>
        <taxon>Hymenobacteraceae</taxon>
        <taxon>Adhaeribacter</taxon>
    </lineage>
</organism>
<name>A0A5N1IJQ3_9BACT</name>
<keyword evidence="2" id="KW-1185">Reference proteome</keyword>
<reference evidence="1 2" key="1">
    <citation type="submission" date="2019-09" db="EMBL/GenBank/DDBJ databases">
        <title>Genome sequence of Adhaeribacter sp. M2.</title>
        <authorList>
            <person name="Srinivasan S."/>
        </authorList>
    </citation>
    <scope>NUCLEOTIDE SEQUENCE [LARGE SCALE GENOMIC DNA]</scope>
    <source>
        <strain evidence="1 2">M2</strain>
    </source>
</reference>